<keyword evidence="2" id="KW-0255">Endonuclease</keyword>
<dbReference type="InterPro" id="IPR015109">
    <property type="entry name" value="Restrct_endonuc_II_EcoRII_C"/>
</dbReference>
<evidence type="ECO:0000313" key="3">
    <source>
        <dbReference type="Proteomes" id="UP000294071"/>
    </source>
</evidence>
<dbReference type="InterPro" id="IPR038365">
    <property type="entry name" value="EcoRII_C_sf"/>
</dbReference>
<evidence type="ECO:0000313" key="2">
    <source>
        <dbReference type="EMBL" id="RYB94791.1"/>
    </source>
</evidence>
<keyword evidence="2" id="KW-0378">Hydrolase</keyword>
<dbReference type="OrthoDB" id="9797574at2"/>
<dbReference type="SUPFAM" id="SSF52980">
    <property type="entry name" value="Restriction endonuclease-like"/>
    <property type="match status" value="1"/>
</dbReference>
<keyword evidence="2" id="KW-0540">Nuclease</keyword>
<feature type="domain" description="Restriction endonuclease type II EcoRII C-terminal" evidence="1">
    <location>
        <begin position="233"/>
        <end position="390"/>
    </location>
</feature>
<dbReference type="RefSeq" id="WP_129400139.1">
    <property type="nucleotide sequence ID" value="NZ_SDWT01000001.1"/>
</dbReference>
<protein>
    <submittedName>
        <fullName evidence="2">Restriction endonuclease</fullName>
    </submittedName>
</protein>
<gene>
    <name evidence="2" type="ORF">EUA93_10785</name>
</gene>
<reference evidence="2 3" key="1">
    <citation type="submission" date="2019-01" db="EMBL/GenBank/DDBJ databases">
        <title>Novel species of Nocardioides.</title>
        <authorList>
            <person name="Liu Q."/>
            <person name="Xin Y.-H."/>
        </authorList>
    </citation>
    <scope>NUCLEOTIDE SEQUENCE [LARGE SCALE GENOMIC DNA]</scope>
    <source>
        <strain evidence="2 3">CGMCC 4.6882</strain>
    </source>
</reference>
<name>A0A4Q2RZQ0_9ACTN</name>
<dbReference type="AlphaFoldDB" id="A0A4Q2RZQ0"/>
<dbReference type="Gene3D" id="3.40.91.80">
    <property type="match status" value="1"/>
</dbReference>
<dbReference type="EMBL" id="SDWT01000001">
    <property type="protein sequence ID" value="RYB94791.1"/>
    <property type="molecule type" value="Genomic_DNA"/>
</dbReference>
<dbReference type="InterPro" id="IPR011335">
    <property type="entry name" value="Restrct_endonuc-II-like"/>
</dbReference>
<dbReference type="GO" id="GO:0009307">
    <property type="term" value="P:DNA restriction-modification system"/>
    <property type="evidence" value="ECO:0007669"/>
    <property type="project" value="InterPro"/>
</dbReference>
<proteinExistence type="predicted"/>
<dbReference type="GO" id="GO:0003677">
    <property type="term" value="F:DNA binding"/>
    <property type="evidence" value="ECO:0007669"/>
    <property type="project" value="InterPro"/>
</dbReference>
<sequence>MAASARLEDYFDGAAGKYLSSVETDPTKSNQHEFNGVAPLIELLDVPPANGGRRFATSYVYLEDDNDPLVVDSTSTWYDAREAHPIRTEYRFYYPAGIEVMTRAKSGDFLVIAKTRSDPQRDLLVIVAAGGSTLAQQVEVLFGLEPADRFDVETAPSGVDLNFTSRALLEALGYEVELSDENFLDVLVERFGMTFPQTKVFSAFARETLPAVDSRVDPDAALLGWWEREEILFRTFERHVLSEKIAEAATDVDQVLKLAMSAFQRRKSRAGHALENHVAAVLEAWEISFDAQPRTEGNVRPDFLVPGEVPYRDNTYDEARLRMLAVKSTCKDRWRQILSEAARIPHKHLLTLEAPISESQTTEMADSNVTLVVPANLHGAYLPSQTVWTVAQMLEDFQAVTAGGS</sequence>
<organism evidence="2 3">
    <name type="scientific">Nocardioides oleivorans</name>
    <dbReference type="NCBI Taxonomy" id="273676"/>
    <lineage>
        <taxon>Bacteria</taxon>
        <taxon>Bacillati</taxon>
        <taxon>Actinomycetota</taxon>
        <taxon>Actinomycetes</taxon>
        <taxon>Propionibacteriales</taxon>
        <taxon>Nocardioidaceae</taxon>
        <taxon>Nocardioides</taxon>
    </lineage>
</organism>
<dbReference type="Proteomes" id="UP000294071">
    <property type="component" value="Unassembled WGS sequence"/>
</dbReference>
<keyword evidence="3" id="KW-1185">Reference proteome</keyword>
<evidence type="ECO:0000259" key="1">
    <source>
        <dbReference type="Pfam" id="PF09019"/>
    </source>
</evidence>
<dbReference type="GO" id="GO:0009036">
    <property type="term" value="F:type II site-specific deoxyribonuclease activity"/>
    <property type="evidence" value="ECO:0007669"/>
    <property type="project" value="InterPro"/>
</dbReference>
<dbReference type="Pfam" id="PF09019">
    <property type="entry name" value="EcoRII-C"/>
    <property type="match status" value="1"/>
</dbReference>
<accession>A0A4Q2RZQ0</accession>
<comment type="caution">
    <text evidence="2">The sequence shown here is derived from an EMBL/GenBank/DDBJ whole genome shotgun (WGS) entry which is preliminary data.</text>
</comment>